<accession>A0A6N2M6E0</accession>
<protein>
    <submittedName>
        <fullName evidence="1">Uncharacterized protein</fullName>
    </submittedName>
</protein>
<name>A0A6N2M6E0_SALVM</name>
<evidence type="ECO:0000313" key="1">
    <source>
        <dbReference type="EMBL" id="VFU49671.1"/>
    </source>
</evidence>
<sequence>MVEKYRPESRGDATENLSDILTCRSERKRIGGPHSSPLTYTCSCPSLHRDSSFFILFPSQIKVDLERQRNRKSSFVSGLANQVPPSGGLYGMLLLN</sequence>
<gene>
    <name evidence="1" type="ORF">SVIM_LOCUS327717</name>
</gene>
<dbReference type="EMBL" id="CAADRP010001708">
    <property type="protein sequence ID" value="VFU49671.1"/>
    <property type="molecule type" value="Genomic_DNA"/>
</dbReference>
<dbReference type="AlphaFoldDB" id="A0A6N2M6E0"/>
<organism evidence="1">
    <name type="scientific">Salix viminalis</name>
    <name type="common">Common osier</name>
    <name type="synonym">Basket willow</name>
    <dbReference type="NCBI Taxonomy" id="40686"/>
    <lineage>
        <taxon>Eukaryota</taxon>
        <taxon>Viridiplantae</taxon>
        <taxon>Streptophyta</taxon>
        <taxon>Embryophyta</taxon>
        <taxon>Tracheophyta</taxon>
        <taxon>Spermatophyta</taxon>
        <taxon>Magnoliopsida</taxon>
        <taxon>eudicotyledons</taxon>
        <taxon>Gunneridae</taxon>
        <taxon>Pentapetalae</taxon>
        <taxon>rosids</taxon>
        <taxon>fabids</taxon>
        <taxon>Malpighiales</taxon>
        <taxon>Salicaceae</taxon>
        <taxon>Saliceae</taxon>
        <taxon>Salix</taxon>
    </lineage>
</organism>
<proteinExistence type="predicted"/>
<reference evidence="1" key="1">
    <citation type="submission" date="2019-03" db="EMBL/GenBank/DDBJ databases">
        <authorList>
            <person name="Mank J."/>
            <person name="Almeida P."/>
        </authorList>
    </citation>
    <scope>NUCLEOTIDE SEQUENCE</scope>
    <source>
        <strain evidence="1">78183</strain>
    </source>
</reference>